<gene>
    <name evidence="2" type="ORF">AMSG_06355</name>
</gene>
<reference evidence="2 3" key="1">
    <citation type="submission" date="2010-05" db="EMBL/GenBank/DDBJ databases">
        <title>The Genome Sequence of Thecamonas trahens ATCC 50062.</title>
        <authorList>
            <consortium name="The Broad Institute Genome Sequencing Platform"/>
            <person name="Russ C."/>
            <person name="Cuomo C."/>
            <person name="Shea T."/>
            <person name="Young S.K."/>
            <person name="Zeng Q."/>
            <person name="Koehrsen M."/>
            <person name="Haas B."/>
            <person name="Borodovsky M."/>
            <person name="Guigo R."/>
            <person name="Alvarado L."/>
            <person name="Berlin A."/>
            <person name="Bochicchio J."/>
            <person name="Borenstein D."/>
            <person name="Chapman S."/>
            <person name="Chen Z."/>
            <person name="Freedman E."/>
            <person name="Gellesch M."/>
            <person name="Goldberg J."/>
            <person name="Griggs A."/>
            <person name="Gujja S."/>
            <person name="Heilman E."/>
            <person name="Heiman D."/>
            <person name="Hepburn T."/>
            <person name="Howarth C."/>
            <person name="Jen D."/>
            <person name="Larson L."/>
            <person name="Mehta T."/>
            <person name="Park D."/>
            <person name="Pearson M."/>
            <person name="Roberts A."/>
            <person name="Saif S."/>
            <person name="Shenoy N."/>
            <person name="Sisk P."/>
            <person name="Stolte C."/>
            <person name="Sykes S."/>
            <person name="Thomson T."/>
            <person name="Walk T."/>
            <person name="White J."/>
            <person name="Yandava C."/>
            <person name="Burger G."/>
            <person name="Gray M.W."/>
            <person name="Holland P.W.H."/>
            <person name="King N."/>
            <person name="Lang F.B.F."/>
            <person name="Roger A.J."/>
            <person name="Ruiz-Trillo I."/>
            <person name="Lander E."/>
            <person name="Nusbaum C."/>
        </authorList>
    </citation>
    <scope>NUCLEOTIDE SEQUENCE [LARGE SCALE GENOMIC DNA]</scope>
    <source>
        <strain evidence="2 3">ATCC 50062</strain>
    </source>
</reference>
<evidence type="ECO:0000313" key="3">
    <source>
        <dbReference type="Proteomes" id="UP000054408"/>
    </source>
</evidence>
<name>A0A0L0DCZ7_THETB</name>
<dbReference type="GeneID" id="25565533"/>
<organism evidence="2 3">
    <name type="scientific">Thecamonas trahens ATCC 50062</name>
    <dbReference type="NCBI Taxonomy" id="461836"/>
    <lineage>
        <taxon>Eukaryota</taxon>
        <taxon>Apusozoa</taxon>
        <taxon>Apusomonadida</taxon>
        <taxon>Apusomonadidae</taxon>
        <taxon>Thecamonas</taxon>
    </lineage>
</organism>
<keyword evidence="3" id="KW-1185">Reference proteome</keyword>
<dbReference type="Proteomes" id="UP000054408">
    <property type="component" value="Unassembled WGS sequence"/>
</dbReference>
<feature type="region of interest" description="Disordered" evidence="1">
    <location>
        <begin position="131"/>
        <end position="154"/>
    </location>
</feature>
<dbReference type="EMBL" id="GL349460">
    <property type="protein sequence ID" value="KNC50209.1"/>
    <property type="molecule type" value="Genomic_DNA"/>
</dbReference>
<dbReference type="RefSeq" id="XP_013757044.1">
    <property type="nucleotide sequence ID" value="XM_013901590.1"/>
</dbReference>
<dbReference type="SUPFAM" id="SSF50729">
    <property type="entry name" value="PH domain-like"/>
    <property type="match status" value="1"/>
</dbReference>
<evidence type="ECO:0008006" key="4">
    <source>
        <dbReference type="Google" id="ProtNLM"/>
    </source>
</evidence>
<feature type="compositionally biased region" description="Low complexity" evidence="1">
    <location>
        <begin position="135"/>
        <end position="144"/>
    </location>
</feature>
<evidence type="ECO:0000313" key="2">
    <source>
        <dbReference type="EMBL" id="KNC50209.1"/>
    </source>
</evidence>
<evidence type="ECO:0000256" key="1">
    <source>
        <dbReference type="SAM" id="MobiDB-lite"/>
    </source>
</evidence>
<protein>
    <recommendedName>
        <fullName evidence="4">PH domain-containing protein</fullName>
    </recommendedName>
</protein>
<proteinExistence type="predicted"/>
<sequence>MEHYGISFRKFLRVRRYIKDMRRGAYMGVQEHPSLPVERHWVVVDKSNAFLLWDDSEATHSSGEPSSVALALKDVVDVTRHDSPAASADVPVLTLSTADGTVVVLHPDSYRELEAWHQGLANLCQLVTAPPSPAASPAARSARANAGSLPDRPPLPPVLRDITASASAVLGPGADPQAVEVLTAKLERLYQHVMDQYDMLDQIAAENDELHARLAAADAADAAAAQHTQLLDLVRVKDATIAHLEDYISVLSAAL</sequence>
<dbReference type="AlphaFoldDB" id="A0A0L0DCZ7"/>
<accession>A0A0L0DCZ7</accession>